<feature type="transmembrane region" description="Helical" evidence="1">
    <location>
        <begin position="108"/>
        <end position="125"/>
    </location>
</feature>
<evidence type="ECO:0000313" key="3">
    <source>
        <dbReference type="Proteomes" id="UP000291758"/>
    </source>
</evidence>
<feature type="transmembrane region" description="Helical" evidence="1">
    <location>
        <begin position="137"/>
        <end position="159"/>
    </location>
</feature>
<keyword evidence="1" id="KW-0812">Transmembrane</keyword>
<evidence type="ECO:0000313" key="2">
    <source>
        <dbReference type="EMBL" id="QAY63700.1"/>
    </source>
</evidence>
<sequence length="275" mass="26726">MAQYASTTCRACVVGSRRAHTARPSGILVTVTLSTRAVTTAVLAAVVAAAASFGVLPLVGVAVALVVLLVIGWPAVVAAPAPGGLRIVVLAAGLGAAVVAWRTQGEPVLRHLPLVVAMSLVLAFLSEMLRRDGRARLVESLSGTVTGAFVAVAAAGWIATTRSTGGTALVVTAATAVAAAAAVSALPAARGWLGALSAVAVAAVAGAGAGALVPDVEPVTGLVAGLVGGLGVGAVRILFERLPGVTGRWAGIAAAVVPVAVGGILVFAVGRVLLG</sequence>
<feature type="transmembrane region" description="Helical" evidence="1">
    <location>
        <begin position="251"/>
        <end position="274"/>
    </location>
</feature>
<proteinExistence type="predicted"/>
<dbReference type="KEGG" id="xyl:ET495_11090"/>
<keyword evidence="3" id="KW-1185">Reference proteome</keyword>
<feature type="transmembrane region" description="Helical" evidence="1">
    <location>
        <begin position="83"/>
        <end position="102"/>
    </location>
</feature>
<keyword evidence="1" id="KW-1133">Transmembrane helix</keyword>
<feature type="transmembrane region" description="Helical" evidence="1">
    <location>
        <begin position="55"/>
        <end position="76"/>
    </location>
</feature>
<protein>
    <recommendedName>
        <fullName evidence="4">Permease</fullName>
    </recommendedName>
</protein>
<feature type="transmembrane region" description="Helical" evidence="1">
    <location>
        <begin position="219"/>
        <end position="239"/>
    </location>
</feature>
<dbReference type="EMBL" id="CP035495">
    <property type="protein sequence ID" value="QAY63700.1"/>
    <property type="molecule type" value="Genomic_DNA"/>
</dbReference>
<evidence type="ECO:0000256" key="1">
    <source>
        <dbReference type="SAM" id="Phobius"/>
    </source>
</evidence>
<reference evidence="2 3" key="1">
    <citation type="submission" date="2019-01" db="EMBL/GenBank/DDBJ databases">
        <title>Genome sequencing of strain 2JSPR-7.</title>
        <authorList>
            <person name="Heo J."/>
            <person name="Kim S.-J."/>
            <person name="Kim J.-S."/>
            <person name="Hong S.-B."/>
            <person name="Kwon S.-W."/>
        </authorList>
    </citation>
    <scope>NUCLEOTIDE SEQUENCE [LARGE SCALE GENOMIC DNA]</scope>
    <source>
        <strain evidence="2 3">2JSPR-7</strain>
    </source>
</reference>
<keyword evidence="1" id="KW-0472">Membrane</keyword>
<feature type="transmembrane region" description="Helical" evidence="1">
    <location>
        <begin position="27"/>
        <end position="49"/>
    </location>
</feature>
<gene>
    <name evidence="2" type="ORF">ET495_11090</name>
</gene>
<dbReference type="Proteomes" id="UP000291758">
    <property type="component" value="Chromosome"/>
</dbReference>
<dbReference type="OrthoDB" id="3250762at2"/>
<feature type="transmembrane region" description="Helical" evidence="1">
    <location>
        <begin position="165"/>
        <end position="186"/>
    </location>
</feature>
<evidence type="ECO:0008006" key="4">
    <source>
        <dbReference type="Google" id="ProtNLM"/>
    </source>
</evidence>
<organism evidence="2 3">
    <name type="scientific">Xylanimonas allomyrinae</name>
    <dbReference type="NCBI Taxonomy" id="2509459"/>
    <lineage>
        <taxon>Bacteria</taxon>
        <taxon>Bacillati</taxon>
        <taxon>Actinomycetota</taxon>
        <taxon>Actinomycetes</taxon>
        <taxon>Micrococcales</taxon>
        <taxon>Promicromonosporaceae</taxon>
        <taxon>Xylanimonas</taxon>
    </lineage>
</organism>
<accession>A0A4P6ELM1</accession>
<feature type="transmembrane region" description="Helical" evidence="1">
    <location>
        <begin position="193"/>
        <end position="213"/>
    </location>
</feature>
<dbReference type="AlphaFoldDB" id="A0A4P6ELM1"/>
<name>A0A4P6ELM1_9MICO</name>